<evidence type="ECO:0000313" key="6">
    <source>
        <dbReference type="Proteomes" id="UP000073492"/>
    </source>
</evidence>
<dbReference type="GO" id="GO:0006417">
    <property type="term" value="P:regulation of translation"/>
    <property type="evidence" value="ECO:0007669"/>
    <property type="project" value="UniProtKB-KW"/>
</dbReference>
<gene>
    <name evidence="5" type="ORF">AC579_4735</name>
</gene>
<keyword evidence="6" id="KW-1185">Reference proteome</keyword>
<evidence type="ECO:0000313" key="5">
    <source>
        <dbReference type="EMBL" id="KXT16935.1"/>
    </source>
</evidence>
<dbReference type="Pfam" id="PF12247">
    <property type="entry name" value="MKT1_N"/>
    <property type="match status" value="1"/>
</dbReference>
<comment type="similarity">
    <text evidence="2">Belongs to the XPG/RAD2 endonuclease family.</text>
</comment>
<proteinExistence type="inferred from homology"/>
<dbReference type="Proteomes" id="UP000073492">
    <property type="component" value="Unassembled WGS sequence"/>
</dbReference>
<feature type="domain" description="Post-transcriptional regulator MKT1 N-terminal" evidence="4">
    <location>
        <begin position="366"/>
        <end position="455"/>
    </location>
</feature>
<dbReference type="SUPFAM" id="SSF88723">
    <property type="entry name" value="PIN domain-like"/>
    <property type="match status" value="1"/>
</dbReference>
<name>A0A139IQH4_9PEZI</name>
<evidence type="ECO:0008006" key="7">
    <source>
        <dbReference type="Google" id="ProtNLM"/>
    </source>
</evidence>
<dbReference type="STRING" id="113226.A0A139IQH4"/>
<protein>
    <recommendedName>
        <fullName evidence="7">XPG-I domain-containing protein</fullName>
    </recommendedName>
</protein>
<dbReference type="GO" id="GO:0003730">
    <property type="term" value="F:mRNA 3'-UTR binding"/>
    <property type="evidence" value="ECO:0007669"/>
    <property type="project" value="TreeGrafter"/>
</dbReference>
<organism evidence="5 6">
    <name type="scientific">Pseudocercospora musae</name>
    <dbReference type="NCBI Taxonomy" id="113226"/>
    <lineage>
        <taxon>Eukaryota</taxon>
        <taxon>Fungi</taxon>
        <taxon>Dikarya</taxon>
        <taxon>Ascomycota</taxon>
        <taxon>Pezizomycotina</taxon>
        <taxon>Dothideomycetes</taxon>
        <taxon>Dothideomycetidae</taxon>
        <taxon>Mycosphaerellales</taxon>
        <taxon>Mycosphaerellaceae</taxon>
        <taxon>Pseudocercospora</taxon>
    </lineage>
</organism>
<evidence type="ECO:0000256" key="2">
    <source>
        <dbReference type="ARBA" id="ARBA00024023"/>
    </source>
</evidence>
<dbReference type="AlphaFoldDB" id="A0A139IQH4"/>
<dbReference type="CDD" id="cd09858">
    <property type="entry name" value="PIN_MKT1"/>
    <property type="match status" value="1"/>
</dbReference>
<dbReference type="Gene3D" id="3.40.50.1010">
    <property type="entry name" value="5'-nuclease"/>
    <property type="match status" value="1"/>
</dbReference>
<reference evidence="5 6" key="1">
    <citation type="submission" date="2015-07" db="EMBL/GenBank/DDBJ databases">
        <title>Comparative genomics of the Sigatoka disease complex on banana suggests a link between parallel evolutionary changes in Pseudocercospora fijiensis and Pseudocercospora eumusae and increased virulence on the banana host.</title>
        <authorList>
            <person name="Chang T.-C."/>
            <person name="Salvucci A."/>
            <person name="Crous P.W."/>
            <person name="Stergiopoulos I."/>
        </authorList>
    </citation>
    <scope>NUCLEOTIDE SEQUENCE [LARGE SCALE GENOMIC DNA]</scope>
    <source>
        <strain evidence="5 6">CBS 116634</strain>
    </source>
</reference>
<comment type="caution">
    <text evidence="5">The sequence shown here is derived from an EMBL/GenBank/DDBJ whole genome shotgun (WGS) entry which is preliminary data.</text>
</comment>
<evidence type="ECO:0000259" key="3">
    <source>
        <dbReference type="Pfam" id="PF12246"/>
    </source>
</evidence>
<dbReference type="InterPro" id="IPR022040">
    <property type="entry name" value="MKT1_N"/>
</dbReference>
<dbReference type="InterPro" id="IPR006084">
    <property type="entry name" value="XPG/Rad2"/>
</dbReference>
<accession>A0A139IQH4</accession>
<dbReference type="OrthoDB" id="17262at2759"/>
<evidence type="ECO:0000259" key="4">
    <source>
        <dbReference type="Pfam" id="PF12247"/>
    </source>
</evidence>
<dbReference type="EMBL" id="LFZO01000028">
    <property type="protein sequence ID" value="KXT16935.1"/>
    <property type="molecule type" value="Genomic_DNA"/>
</dbReference>
<keyword evidence="1" id="KW-0810">Translation regulation</keyword>
<dbReference type="InterPro" id="IPR029060">
    <property type="entry name" value="PIN-like_dom_sf"/>
</dbReference>
<dbReference type="PANTHER" id="PTHR11081">
    <property type="entry name" value="FLAP ENDONUCLEASE FAMILY MEMBER"/>
    <property type="match status" value="1"/>
</dbReference>
<dbReference type="Pfam" id="PF12246">
    <property type="entry name" value="MKT1_C"/>
    <property type="match status" value="1"/>
</dbReference>
<sequence length="800" mass="89814">MELSPVGHLTIIHLHPHSFLDISPPNRLAFDQHLSETTSSESSAHTVTYRCSSHAHHSPHLTMLSPEFKDWASRKGLIQKSNISDFDTTTIGFDAEAYIDHLLSNTNTREPLLPALGGLPFALTQHIDADIARLREANITPWFVFNGIEMAPRDRKTLLKEGQKAVKLLETAWDVYDQGRGDDAVANFGKICTYRTSHILRFFRYYLHKQGVMTTTAPYSAASQLKHMDEVPLISCAAGSASCLLANVDKLVVELDWNDGYFKFIDRDRMLSMLMLTHSQFVDLMLLSGNSMLAPIPEIDNDTSLSKIDAAQAVLSRANMDGYTACIQAKDEEYTKLFMKAKTAIKHMVIIHADGKIEQLNYESSPNDIHEVLSQRIPDEALTYLEHALIGPRVLNWRTRSEILEMPPLDGGNSPTYKELVRDKLRPLKTRILAIISHRFHRYFQKKDVELVCWWNETERQALGVTEVQLDTCTRDAESWHVKDSLIAQATVGKDIDNEANPLEWAITLLSDDSWAKKTVTRRKDNEPNVLETRNEILANTLWRFLQDRGYINADHTLSAWGKALKAAFEKGKSDQWLGQTDPPQEAEEAIFVALELLRLDVLSTKNLFPSPQYSGAPMRGTDQDKANTLLVSRIASLGSFSHARIGYTGPLSRHLLAYHQVTAAVRNALRDLAETHAANMMLSASAVRVRVGGEYTSVGAALPFLKEPDLGLALVVKSHLDELSNSPERRSDIRKWFNHALDIDGDLKRAWMMWDAINAGIQAADSAIVSSDTRDMFQNVDIWLQAKRLQGTKLTNGTG</sequence>
<feature type="domain" description="Post-transcriptional regulator MKT1 C-terminal" evidence="3">
    <location>
        <begin position="544"/>
        <end position="786"/>
    </location>
</feature>
<dbReference type="PANTHER" id="PTHR11081:SF32">
    <property type="entry name" value="POST-TRANSCRIPTIONAL REGULATOR MKT1"/>
    <property type="match status" value="1"/>
</dbReference>
<dbReference type="InterPro" id="IPR022039">
    <property type="entry name" value="MKT1_C"/>
</dbReference>
<evidence type="ECO:0000256" key="1">
    <source>
        <dbReference type="ARBA" id="ARBA00022845"/>
    </source>
</evidence>